<evidence type="ECO:0000259" key="1">
    <source>
        <dbReference type="Pfam" id="PF00078"/>
    </source>
</evidence>
<evidence type="ECO:0000313" key="2">
    <source>
        <dbReference type="Proteomes" id="UP000504603"/>
    </source>
</evidence>
<protein>
    <submittedName>
        <fullName evidence="3">Uncharacterized protein LOC111019624</fullName>
    </submittedName>
</protein>
<dbReference type="PANTHER" id="PTHR33116:SF78">
    <property type="entry name" value="OS12G0587133 PROTEIN"/>
    <property type="match status" value="1"/>
</dbReference>
<dbReference type="RefSeq" id="XP_022151711.1">
    <property type="nucleotide sequence ID" value="XM_022296019.1"/>
</dbReference>
<evidence type="ECO:0000313" key="3">
    <source>
        <dbReference type="RefSeq" id="XP_022151711.1"/>
    </source>
</evidence>
<keyword evidence="2" id="KW-1185">Reference proteome</keyword>
<reference evidence="3" key="1">
    <citation type="submission" date="2025-08" db="UniProtKB">
        <authorList>
            <consortium name="RefSeq"/>
        </authorList>
    </citation>
    <scope>IDENTIFICATION</scope>
    <source>
        <strain evidence="3">OHB3-1</strain>
    </source>
</reference>
<dbReference type="PANTHER" id="PTHR33116">
    <property type="entry name" value="REVERSE TRANSCRIPTASE ZINC-BINDING DOMAIN-CONTAINING PROTEIN-RELATED-RELATED"/>
    <property type="match status" value="1"/>
</dbReference>
<dbReference type="KEGG" id="mcha:111019624"/>
<dbReference type="Proteomes" id="UP000504603">
    <property type="component" value="Unplaced"/>
</dbReference>
<dbReference type="Pfam" id="PF00078">
    <property type="entry name" value="RVT_1"/>
    <property type="match status" value="1"/>
</dbReference>
<proteinExistence type="predicted"/>
<dbReference type="OrthoDB" id="1937528at2759"/>
<name>A0A6J1DFI2_MOMCH</name>
<sequence length="540" mass="61047">MDEERFWYKWRGWIWNCIRSVNYSILVNGRPRGKILASRGLRQGDPLSPFLFILVVDILSRLISVGVEKEALEAFEVEREKACLSHLQFADNTLLFCSGNFRAFENLNGLLGFFEAISGLKINRGKSSLLGINCEDGKLSEWATLFQKCLSSWKKAFFSKGGRLTLIQSVLRGIPNYYLSLFRIPVKVIEGLEKIMRDFLWEGVEEGGGAHLVNWKEVSKPLEAGGLGVGNLRLRNEAFLAKWLWRFFHEPHALWRKIIVSKYERHPSDWILAGGSKVSNFNPWKAIASCFPVFSLSLRVSVGDGLNAYFWEDTWLGNKPLSLAFPRIYFLSEKKLLSVAEVLNFGEEDSSISLGLSRSLTDPESLEIAALLDLLPSVSCSSGREDVRVWIPNPLGGFSCSSFFQVLISPSSSSFLASLSSSSSPSLVTPWFTSLWKIKIPKKIKFFGWQRLQGDDGGSVVIPPFRNRGRFLWQACFLASLWGIWLERNNRLFRGVEKSVDSDTENNHIHHSKSAFHSKDGWSKTLEAPLTMPILEPHTP</sequence>
<gene>
    <name evidence="3" type="primary">LOC111019624</name>
</gene>
<feature type="domain" description="Reverse transcriptase" evidence="1">
    <location>
        <begin position="11"/>
        <end position="130"/>
    </location>
</feature>
<dbReference type="InterPro" id="IPR000477">
    <property type="entry name" value="RT_dom"/>
</dbReference>
<accession>A0A6J1DFI2</accession>
<dbReference type="AlphaFoldDB" id="A0A6J1DFI2"/>
<dbReference type="GeneID" id="111019624"/>
<organism evidence="2 3">
    <name type="scientific">Momordica charantia</name>
    <name type="common">Bitter gourd</name>
    <name type="synonym">Balsam pear</name>
    <dbReference type="NCBI Taxonomy" id="3673"/>
    <lineage>
        <taxon>Eukaryota</taxon>
        <taxon>Viridiplantae</taxon>
        <taxon>Streptophyta</taxon>
        <taxon>Embryophyta</taxon>
        <taxon>Tracheophyta</taxon>
        <taxon>Spermatophyta</taxon>
        <taxon>Magnoliopsida</taxon>
        <taxon>eudicotyledons</taxon>
        <taxon>Gunneridae</taxon>
        <taxon>Pentapetalae</taxon>
        <taxon>rosids</taxon>
        <taxon>fabids</taxon>
        <taxon>Cucurbitales</taxon>
        <taxon>Cucurbitaceae</taxon>
        <taxon>Momordiceae</taxon>
        <taxon>Momordica</taxon>
    </lineage>
</organism>